<evidence type="ECO:0000256" key="1">
    <source>
        <dbReference type="SAM" id="Phobius"/>
    </source>
</evidence>
<evidence type="ECO:0000313" key="2">
    <source>
        <dbReference type="EMBL" id="GKV10160.1"/>
    </source>
</evidence>
<sequence length="281" mass="31710">MATTPTNRAERRRKIVERGSDRLALITGRIHNLPSSPSSPLDHHDLFSRDQQTPRSYLNVGELGEASRSSLFLRRQASYEAPKGSTFDVGVKTEPSKVLNKSESVKEIISVPSEGEIRTRLQPLQVKTEIQKVSHDPKPIEKTIKYQPRLFSSQRLNHCIIASEGLRSFCAFLVALMVVLSYISYPLFGGNIANSESIVVSRPVYILLLTDITIVLAHMYVDKKGDFEEVEEEKVVQNDGDNWTEAVKFMERGLVFYQTIRALFIDFSIYSVVVICGLSFI</sequence>
<proteinExistence type="predicted"/>
<comment type="caution">
    <text evidence="2">The sequence shown here is derived from an EMBL/GenBank/DDBJ whole genome shotgun (WGS) entry which is preliminary data.</text>
</comment>
<keyword evidence="1" id="KW-1133">Transmembrane helix</keyword>
<evidence type="ECO:0000313" key="3">
    <source>
        <dbReference type="Proteomes" id="UP001054252"/>
    </source>
</evidence>
<keyword evidence="1" id="KW-0812">Transmembrane</keyword>
<dbReference type="EMBL" id="BPVZ01000031">
    <property type="protein sequence ID" value="GKV10160.1"/>
    <property type="molecule type" value="Genomic_DNA"/>
</dbReference>
<name>A0AAV5JDT0_9ROSI</name>
<keyword evidence="3" id="KW-1185">Reference proteome</keyword>
<organism evidence="2 3">
    <name type="scientific">Rubroshorea leprosula</name>
    <dbReference type="NCBI Taxonomy" id="152421"/>
    <lineage>
        <taxon>Eukaryota</taxon>
        <taxon>Viridiplantae</taxon>
        <taxon>Streptophyta</taxon>
        <taxon>Embryophyta</taxon>
        <taxon>Tracheophyta</taxon>
        <taxon>Spermatophyta</taxon>
        <taxon>Magnoliopsida</taxon>
        <taxon>eudicotyledons</taxon>
        <taxon>Gunneridae</taxon>
        <taxon>Pentapetalae</taxon>
        <taxon>rosids</taxon>
        <taxon>malvids</taxon>
        <taxon>Malvales</taxon>
        <taxon>Dipterocarpaceae</taxon>
        <taxon>Rubroshorea</taxon>
    </lineage>
</organism>
<accession>A0AAV5JDT0</accession>
<protein>
    <submittedName>
        <fullName evidence="2">Uncharacterized protein</fullName>
    </submittedName>
</protein>
<dbReference type="AlphaFoldDB" id="A0AAV5JDT0"/>
<feature type="transmembrane region" description="Helical" evidence="1">
    <location>
        <begin position="204"/>
        <end position="221"/>
    </location>
</feature>
<gene>
    <name evidence="2" type="ORF">SLEP1_g21567</name>
</gene>
<keyword evidence="1" id="KW-0472">Membrane</keyword>
<feature type="transmembrane region" description="Helical" evidence="1">
    <location>
        <begin position="260"/>
        <end position="280"/>
    </location>
</feature>
<dbReference type="PANTHER" id="PTHR35469">
    <property type="entry name" value="TRANSMEMBRANE PROTEIN"/>
    <property type="match status" value="1"/>
</dbReference>
<dbReference type="Proteomes" id="UP001054252">
    <property type="component" value="Unassembled WGS sequence"/>
</dbReference>
<reference evidence="2 3" key="1">
    <citation type="journal article" date="2021" name="Commun. Biol.">
        <title>The genome of Shorea leprosula (Dipterocarpaceae) highlights the ecological relevance of drought in aseasonal tropical rainforests.</title>
        <authorList>
            <person name="Ng K.K.S."/>
            <person name="Kobayashi M.J."/>
            <person name="Fawcett J.A."/>
            <person name="Hatakeyama M."/>
            <person name="Paape T."/>
            <person name="Ng C.H."/>
            <person name="Ang C.C."/>
            <person name="Tnah L.H."/>
            <person name="Lee C.T."/>
            <person name="Nishiyama T."/>
            <person name="Sese J."/>
            <person name="O'Brien M.J."/>
            <person name="Copetti D."/>
            <person name="Mohd Noor M.I."/>
            <person name="Ong R.C."/>
            <person name="Putra M."/>
            <person name="Sireger I.Z."/>
            <person name="Indrioko S."/>
            <person name="Kosugi Y."/>
            <person name="Izuno A."/>
            <person name="Isagi Y."/>
            <person name="Lee S.L."/>
            <person name="Shimizu K.K."/>
        </authorList>
    </citation>
    <scope>NUCLEOTIDE SEQUENCE [LARGE SCALE GENOMIC DNA]</scope>
    <source>
        <strain evidence="2">214</strain>
    </source>
</reference>
<dbReference type="PANTHER" id="PTHR35469:SF5">
    <property type="entry name" value="TRANSMEMBRANE PROTEIN"/>
    <property type="match status" value="1"/>
</dbReference>
<feature type="transmembrane region" description="Helical" evidence="1">
    <location>
        <begin position="165"/>
        <end position="184"/>
    </location>
</feature>